<feature type="transmembrane region" description="Helical" evidence="2">
    <location>
        <begin position="97"/>
        <end position="116"/>
    </location>
</feature>
<evidence type="ECO:0000256" key="2">
    <source>
        <dbReference type="SAM" id="Phobius"/>
    </source>
</evidence>
<sequence length="118" mass="12573">MATSNRRRSGNPAVRSSVPASAPDGPRRTAFHERSRGWLVRLARLPKLVIPGAMLALMLIGLAAPLPIALAALTVVVLFVGWLAVLSWPVLDARGKFVRGLMIGLVVGTGVARMNGWL</sequence>
<gene>
    <name evidence="3" type="ORF">AVDCRST_MAG21-869</name>
</gene>
<feature type="region of interest" description="Disordered" evidence="1">
    <location>
        <begin position="1"/>
        <end position="29"/>
    </location>
</feature>
<name>A0A6J4MZ88_9ACTN</name>
<evidence type="ECO:0000256" key="1">
    <source>
        <dbReference type="SAM" id="MobiDB-lite"/>
    </source>
</evidence>
<accession>A0A6J4MZ88</accession>
<reference evidence="3" key="1">
    <citation type="submission" date="2020-02" db="EMBL/GenBank/DDBJ databases">
        <authorList>
            <person name="Meier V. D."/>
        </authorList>
    </citation>
    <scope>NUCLEOTIDE SEQUENCE</scope>
    <source>
        <strain evidence="3">AVDCRST_MAG21</strain>
    </source>
</reference>
<dbReference type="AlphaFoldDB" id="A0A6J4MZ88"/>
<organism evidence="3">
    <name type="scientific">uncultured Nocardioidaceae bacterium</name>
    <dbReference type="NCBI Taxonomy" id="253824"/>
    <lineage>
        <taxon>Bacteria</taxon>
        <taxon>Bacillati</taxon>
        <taxon>Actinomycetota</taxon>
        <taxon>Actinomycetes</taxon>
        <taxon>Propionibacteriales</taxon>
        <taxon>Nocardioidaceae</taxon>
        <taxon>environmental samples</taxon>
    </lineage>
</organism>
<dbReference type="InterPro" id="IPR046549">
    <property type="entry name" value="DUF6703"/>
</dbReference>
<keyword evidence="2" id="KW-1133">Transmembrane helix</keyword>
<keyword evidence="2" id="KW-0472">Membrane</keyword>
<proteinExistence type="predicted"/>
<dbReference type="EMBL" id="CADCUL010000090">
    <property type="protein sequence ID" value="CAA9371740.1"/>
    <property type="molecule type" value="Genomic_DNA"/>
</dbReference>
<keyword evidence="2" id="KW-0812">Transmembrane</keyword>
<protein>
    <submittedName>
        <fullName evidence="3">Uncharacterized protein</fullName>
    </submittedName>
</protein>
<dbReference type="Pfam" id="PF20444">
    <property type="entry name" value="DUF6703"/>
    <property type="match status" value="1"/>
</dbReference>
<feature type="transmembrane region" description="Helical" evidence="2">
    <location>
        <begin position="45"/>
        <end position="64"/>
    </location>
</feature>
<evidence type="ECO:0000313" key="3">
    <source>
        <dbReference type="EMBL" id="CAA9371740.1"/>
    </source>
</evidence>
<feature type="transmembrane region" description="Helical" evidence="2">
    <location>
        <begin position="70"/>
        <end position="90"/>
    </location>
</feature>